<organism evidence="1 2">
    <name type="scientific">Trichinella papuae</name>
    <dbReference type="NCBI Taxonomy" id="268474"/>
    <lineage>
        <taxon>Eukaryota</taxon>
        <taxon>Metazoa</taxon>
        <taxon>Ecdysozoa</taxon>
        <taxon>Nematoda</taxon>
        <taxon>Enoplea</taxon>
        <taxon>Dorylaimia</taxon>
        <taxon>Trichinellida</taxon>
        <taxon>Trichinellidae</taxon>
        <taxon>Trichinella</taxon>
    </lineage>
</organism>
<evidence type="ECO:0000313" key="2">
    <source>
        <dbReference type="Proteomes" id="UP000054843"/>
    </source>
</evidence>
<dbReference type="Proteomes" id="UP000054843">
    <property type="component" value="Unassembled WGS sequence"/>
</dbReference>
<evidence type="ECO:0000313" key="1">
    <source>
        <dbReference type="EMBL" id="KRZ73220.1"/>
    </source>
</evidence>
<keyword evidence="2" id="KW-1185">Reference proteome</keyword>
<accession>A0A0V1MN27</accession>
<dbReference type="EMBL" id="JYDO01000066">
    <property type="protein sequence ID" value="KRZ73220.1"/>
    <property type="molecule type" value="Genomic_DNA"/>
</dbReference>
<proteinExistence type="predicted"/>
<protein>
    <submittedName>
        <fullName evidence="1">Uncharacterized protein</fullName>
    </submittedName>
</protein>
<gene>
    <name evidence="1" type="ORF">T10_27</name>
</gene>
<reference evidence="1 2" key="1">
    <citation type="submission" date="2015-01" db="EMBL/GenBank/DDBJ databases">
        <title>Evolution of Trichinella species and genotypes.</title>
        <authorList>
            <person name="Korhonen P.K."/>
            <person name="Edoardo P."/>
            <person name="Giuseppe L.R."/>
            <person name="Gasser R.B."/>
        </authorList>
    </citation>
    <scope>NUCLEOTIDE SEQUENCE [LARGE SCALE GENOMIC DNA]</scope>
    <source>
        <strain evidence="1">ISS1980</strain>
    </source>
</reference>
<dbReference type="AlphaFoldDB" id="A0A0V1MN27"/>
<sequence length="65" mass="7134">MECDQQVEKAPSTGISTVVPLSTSHPSKALDIYGCAPLDAVRRLEFCLLEASTKPSLQLDQRERC</sequence>
<comment type="caution">
    <text evidence="1">The sequence shown here is derived from an EMBL/GenBank/DDBJ whole genome shotgun (WGS) entry which is preliminary data.</text>
</comment>
<name>A0A0V1MN27_9BILA</name>